<evidence type="ECO:0000313" key="2">
    <source>
        <dbReference type="Proteomes" id="UP000287247"/>
    </source>
</evidence>
<protein>
    <submittedName>
        <fullName evidence="1">Uncharacterized protein</fullName>
    </submittedName>
</protein>
<dbReference type="AlphaFoldDB" id="A0A401IN58"/>
<keyword evidence="2" id="KW-1185">Reference proteome</keyword>
<proteinExistence type="predicted"/>
<evidence type="ECO:0000313" key="1">
    <source>
        <dbReference type="EMBL" id="GBF82700.1"/>
    </source>
</evidence>
<sequence>MVEVYKSVLDTDEVFYCSSPVTSGKRYIDWLESIGKKFVDIDSADENYRILHHQEVITPNRQHAQVIIQNLRHKTGKIVVDPTALPHIPGWTQQDWRFFWQQVIEYYITTAFFINDWQYSNGCVYEFWVAQKKGIPTFSETQQPLNLKTGVNLINKAIPRLKKREGNTEFIEQVLQDLEKL</sequence>
<name>A0A401IN58_APHSA</name>
<dbReference type="EMBL" id="BDQK01000017">
    <property type="protein sequence ID" value="GBF82700.1"/>
    <property type="molecule type" value="Genomic_DNA"/>
</dbReference>
<organism evidence="1 2">
    <name type="scientific">Aphanothece sacrum FPU1</name>
    <dbReference type="NCBI Taxonomy" id="1920663"/>
    <lineage>
        <taxon>Bacteria</taxon>
        <taxon>Bacillati</taxon>
        <taxon>Cyanobacteriota</taxon>
        <taxon>Cyanophyceae</taxon>
        <taxon>Oscillatoriophycideae</taxon>
        <taxon>Chroococcales</taxon>
        <taxon>Aphanothecaceae</taxon>
        <taxon>Aphanothece</taxon>
    </lineage>
</organism>
<accession>A0A401IN58</accession>
<reference evidence="2" key="1">
    <citation type="submission" date="2017-05" db="EMBL/GenBank/DDBJ databases">
        <title>Physiological properties and genetic analysis related to exopolysaccharide production of fresh-water unicellular cyanobacterium Aphanothece sacrum, Suizenji Nori, that has been cultured as a food source in Japan.</title>
        <authorList>
            <person name="Kanesaki Y."/>
            <person name="Yoshikawa S."/>
            <person name="Ohki K."/>
        </authorList>
    </citation>
    <scope>NUCLEOTIDE SEQUENCE [LARGE SCALE GENOMIC DNA]</scope>
    <source>
        <strain evidence="2">FPU1</strain>
    </source>
</reference>
<comment type="caution">
    <text evidence="1">The sequence shown here is derived from an EMBL/GenBank/DDBJ whole genome shotgun (WGS) entry which is preliminary data.</text>
</comment>
<dbReference type="Proteomes" id="UP000287247">
    <property type="component" value="Unassembled WGS sequence"/>
</dbReference>
<gene>
    <name evidence="1" type="ORF">AsFPU1_4134</name>
</gene>